<name>A0A9J5W7V2_SOLCO</name>
<dbReference type="EMBL" id="JACXVP010000012">
    <property type="protein sequence ID" value="KAG5571256.1"/>
    <property type="molecule type" value="Genomic_DNA"/>
</dbReference>
<dbReference type="AlphaFoldDB" id="A0A9J5W7V2"/>
<keyword evidence="2" id="KW-1185">Reference proteome</keyword>
<sequence length="232" mass="26458">MYRTTLNLLKQGSILYPKIQVVTHHNQRFSTRNTCFKCKFKLNKKSNAMLALSKRRTLCMLSPIGLPVFSDRHLFQLTQDQKDAKSSHIVYATSFGLIVAIHSCFFNYEHYLSYRTSAAEKLCRIGWRTAHPLRQCIECSAQRIQGCRQRANKKSFGETPSAFGYLRLLPKPSTSSRFESLGDIVLLHRTTRLSTLEQNAISRPIGDSPTRLGDLQAFISSFFSATLFLLVK</sequence>
<gene>
    <name evidence="1" type="ORF">H5410_061022</name>
</gene>
<reference evidence="1 2" key="1">
    <citation type="submission" date="2020-09" db="EMBL/GenBank/DDBJ databases">
        <title>De no assembly of potato wild relative species, Solanum commersonii.</title>
        <authorList>
            <person name="Cho K."/>
        </authorList>
    </citation>
    <scope>NUCLEOTIDE SEQUENCE [LARGE SCALE GENOMIC DNA]</scope>
    <source>
        <strain evidence="1">LZ3.2</strain>
        <tissue evidence="1">Leaf</tissue>
    </source>
</reference>
<organism evidence="1 2">
    <name type="scientific">Solanum commersonii</name>
    <name type="common">Commerson's wild potato</name>
    <name type="synonym">Commerson's nightshade</name>
    <dbReference type="NCBI Taxonomy" id="4109"/>
    <lineage>
        <taxon>Eukaryota</taxon>
        <taxon>Viridiplantae</taxon>
        <taxon>Streptophyta</taxon>
        <taxon>Embryophyta</taxon>
        <taxon>Tracheophyta</taxon>
        <taxon>Spermatophyta</taxon>
        <taxon>Magnoliopsida</taxon>
        <taxon>eudicotyledons</taxon>
        <taxon>Gunneridae</taxon>
        <taxon>Pentapetalae</taxon>
        <taxon>asterids</taxon>
        <taxon>lamiids</taxon>
        <taxon>Solanales</taxon>
        <taxon>Solanaceae</taxon>
        <taxon>Solanoideae</taxon>
        <taxon>Solaneae</taxon>
        <taxon>Solanum</taxon>
    </lineage>
</organism>
<proteinExistence type="predicted"/>
<evidence type="ECO:0000313" key="2">
    <source>
        <dbReference type="Proteomes" id="UP000824120"/>
    </source>
</evidence>
<comment type="caution">
    <text evidence="1">The sequence shown here is derived from an EMBL/GenBank/DDBJ whole genome shotgun (WGS) entry which is preliminary data.</text>
</comment>
<dbReference type="Proteomes" id="UP000824120">
    <property type="component" value="Chromosome 12"/>
</dbReference>
<evidence type="ECO:0000313" key="1">
    <source>
        <dbReference type="EMBL" id="KAG5571256.1"/>
    </source>
</evidence>
<protein>
    <submittedName>
        <fullName evidence="1">Uncharacterized protein</fullName>
    </submittedName>
</protein>
<accession>A0A9J5W7V2</accession>